<reference evidence="4" key="1">
    <citation type="submission" date="2017-02" db="UniProtKB">
        <authorList>
            <consortium name="WormBaseParasite"/>
        </authorList>
    </citation>
    <scope>IDENTIFICATION</scope>
</reference>
<dbReference type="GO" id="GO:0008521">
    <property type="term" value="F:acetyl-CoA transmembrane transporter activity"/>
    <property type="evidence" value="ECO:0007669"/>
    <property type="project" value="InterPro"/>
</dbReference>
<reference evidence="2 3" key="2">
    <citation type="submission" date="2018-11" db="EMBL/GenBank/DDBJ databases">
        <authorList>
            <consortium name="Pathogen Informatics"/>
        </authorList>
    </citation>
    <scope>NUCLEOTIDE SEQUENCE [LARGE SCALE GENOMIC DNA]</scope>
</reference>
<proteinExistence type="predicted"/>
<dbReference type="GO" id="GO:0035348">
    <property type="term" value="P:acetyl-CoA transmembrane transport"/>
    <property type="evidence" value="ECO:0007669"/>
    <property type="project" value="InterPro"/>
</dbReference>
<protein>
    <submittedName>
        <fullName evidence="4">Tetraspanin</fullName>
    </submittedName>
</protein>
<dbReference type="EMBL" id="UZAE01003981">
    <property type="protein sequence ID" value="VDO00895.1"/>
    <property type="molecule type" value="Genomic_DNA"/>
</dbReference>
<keyword evidence="1" id="KW-0812">Transmembrane</keyword>
<sequence length="106" mass="11441">MLFFVIPLTWRSCENATVEKASAVLNTTTTDPSKLIQLADQFLAKNVTCMNVDGVNACKLAGGSCRTIVDGFYIEIGLCLLVGLVSYFTILRGMAKSLDCLPLKAC</sequence>
<evidence type="ECO:0000313" key="3">
    <source>
        <dbReference type="Proteomes" id="UP000278807"/>
    </source>
</evidence>
<evidence type="ECO:0000313" key="2">
    <source>
        <dbReference type="EMBL" id="VDO00895.1"/>
    </source>
</evidence>
<dbReference type="AlphaFoldDB" id="A0A0R3TD98"/>
<dbReference type="Proteomes" id="UP000278807">
    <property type="component" value="Unassembled WGS sequence"/>
</dbReference>
<dbReference type="GO" id="GO:0016020">
    <property type="term" value="C:membrane"/>
    <property type="evidence" value="ECO:0007669"/>
    <property type="project" value="InterPro"/>
</dbReference>
<evidence type="ECO:0000256" key="1">
    <source>
        <dbReference type="SAM" id="Phobius"/>
    </source>
</evidence>
<dbReference type="Pfam" id="PF13000">
    <property type="entry name" value="Acatn"/>
    <property type="match status" value="1"/>
</dbReference>
<gene>
    <name evidence="2" type="ORF">HNAJ_LOCUS5035</name>
</gene>
<organism evidence="4">
    <name type="scientific">Rodentolepis nana</name>
    <name type="common">Dwarf tapeworm</name>
    <name type="synonym">Hymenolepis nana</name>
    <dbReference type="NCBI Taxonomy" id="102285"/>
    <lineage>
        <taxon>Eukaryota</taxon>
        <taxon>Metazoa</taxon>
        <taxon>Spiralia</taxon>
        <taxon>Lophotrochozoa</taxon>
        <taxon>Platyhelminthes</taxon>
        <taxon>Cestoda</taxon>
        <taxon>Eucestoda</taxon>
        <taxon>Cyclophyllidea</taxon>
        <taxon>Hymenolepididae</taxon>
        <taxon>Rodentolepis</taxon>
    </lineage>
</organism>
<keyword evidence="1" id="KW-1133">Transmembrane helix</keyword>
<feature type="transmembrane region" description="Helical" evidence="1">
    <location>
        <begin position="72"/>
        <end position="91"/>
    </location>
</feature>
<name>A0A0R3TD98_RODNA</name>
<dbReference type="STRING" id="102285.A0A0R3TD98"/>
<evidence type="ECO:0000313" key="4">
    <source>
        <dbReference type="WBParaSite" id="HNAJ_0000503701-mRNA-1"/>
    </source>
</evidence>
<keyword evidence="1" id="KW-0472">Membrane</keyword>
<keyword evidence="3" id="KW-1185">Reference proteome</keyword>
<accession>A0A0R3TD98</accession>
<dbReference type="InterPro" id="IPR024371">
    <property type="entry name" value="AcetylCoA_trans_1-like"/>
</dbReference>
<dbReference type="OrthoDB" id="6415790at2759"/>
<dbReference type="WBParaSite" id="HNAJ_0000503701-mRNA-1">
    <property type="protein sequence ID" value="HNAJ_0000503701-mRNA-1"/>
    <property type="gene ID" value="HNAJ_0000503701"/>
</dbReference>